<reference evidence="4 5" key="1">
    <citation type="submission" date="2019-09" db="EMBL/GenBank/DDBJ databases">
        <title>Complete genome sequence of Arachidicoccus sp. B3-10 isolated from apple orchard soil.</title>
        <authorList>
            <person name="Kim H.S."/>
            <person name="Han K.-I."/>
            <person name="Suh M.K."/>
            <person name="Lee K.C."/>
            <person name="Eom M.K."/>
            <person name="Kim J.-S."/>
            <person name="Kang S.W."/>
            <person name="Sin Y."/>
            <person name="Lee J.-S."/>
        </authorList>
    </citation>
    <scope>NUCLEOTIDE SEQUENCE [LARGE SCALE GENOMIC DNA]</scope>
    <source>
        <strain evidence="4 5">B3-10</strain>
    </source>
</reference>
<dbReference type="Proteomes" id="UP000292424">
    <property type="component" value="Chromosome"/>
</dbReference>
<evidence type="ECO:0000313" key="5">
    <source>
        <dbReference type="Proteomes" id="UP000292424"/>
    </source>
</evidence>
<name>A0A5P2G120_9BACT</name>
<protein>
    <submittedName>
        <fullName evidence="4">M61 family metallopeptidase</fullName>
    </submittedName>
</protein>
<dbReference type="Pfam" id="PF05299">
    <property type="entry name" value="Peptidase_M61"/>
    <property type="match status" value="1"/>
</dbReference>
<gene>
    <name evidence="4" type="ORF">E0W69_010795</name>
</gene>
<dbReference type="SUPFAM" id="SSF55486">
    <property type="entry name" value="Metalloproteases ('zincins'), catalytic domain"/>
    <property type="match status" value="1"/>
</dbReference>
<dbReference type="RefSeq" id="WP_131330071.1">
    <property type="nucleotide sequence ID" value="NZ_CP044016.1"/>
</dbReference>
<dbReference type="KEGG" id="arac:E0W69_010795"/>
<feature type="signal peptide" evidence="1">
    <location>
        <begin position="1"/>
        <end position="20"/>
    </location>
</feature>
<sequence>MRKKIFGLISIVFLGTHLHAQVNVVDYTIGVKDTAKHLFHIEIDYVNTTQEDSVSFYLPKWTPGYYQIMDFAASIRNLKFENNAKETLEYILVDSSHWIVPVKKGETVHIGYDMLENKNFVAESYVDGNRAYILPTNLFLYNKQIQFGKNIRVRVLKDPSWPNIYGTGLSLQKTDASTWDFTANTLDDFYDSPILLGKLDSLPTFYIHGIAHQFVGYDLGNSQYTQRLMSDMKKIITQAIDIFQDIPYQKYVFLGIGEGRGGIEHLNSSSVSFSGNSIKNENDYKRVLSFLTHEYFHNFNVKRIRPIELGPFDYQTANRTRQLWISEGLSVYYENWLLYKTGIYSQEEFLNTFADAMDIYENKPGHLIQSLASSSWNTWSDGPFGNLSDTAISYYDKGPVVGLLFDCAIKYYSKGKFSLENVMRALYDQYYKKLGRGFTEDEFKNIATHYGTKKILPLFEYINTAKEVDYNKYLNLLGLKLNYTLQNGKKIFHLTN</sequence>
<dbReference type="PIRSF" id="PIRSF016493">
    <property type="entry name" value="Glycyl_aminpptds"/>
    <property type="match status" value="1"/>
</dbReference>
<accession>A0A5P2G120</accession>
<feature type="chain" id="PRO_5024459823" evidence="1">
    <location>
        <begin position="21"/>
        <end position="496"/>
    </location>
</feature>
<dbReference type="Gene3D" id="2.60.40.3650">
    <property type="match status" value="1"/>
</dbReference>
<keyword evidence="5" id="KW-1185">Reference proteome</keyword>
<evidence type="ECO:0000256" key="1">
    <source>
        <dbReference type="SAM" id="SignalP"/>
    </source>
</evidence>
<dbReference type="Gene3D" id="1.10.390.10">
    <property type="entry name" value="Neutral Protease Domain 2"/>
    <property type="match status" value="1"/>
</dbReference>
<dbReference type="AlphaFoldDB" id="A0A5P2G120"/>
<dbReference type="Pfam" id="PF17899">
    <property type="entry name" value="Peptidase_M61_N"/>
    <property type="match status" value="1"/>
</dbReference>
<dbReference type="EMBL" id="CP044016">
    <property type="protein sequence ID" value="QES89125.1"/>
    <property type="molecule type" value="Genomic_DNA"/>
</dbReference>
<dbReference type="InterPro" id="IPR040756">
    <property type="entry name" value="Peptidase_M61_N"/>
</dbReference>
<organism evidence="4 5">
    <name type="scientific">Rhizosphaericola mali</name>
    <dbReference type="NCBI Taxonomy" id="2545455"/>
    <lineage>
        <taxon>Bacteria</taxon>
        <taxon>Pseudomonadati</taxon>
        <taxon>Bacteroidota</taxon>
        <taxon>Chitinophagia</taxon>
        <taxon>Chitinophagales</taxon>
        <taxon>Chitinophagaceae</taxon>
        <taxon>Rhizosphaericola</taxon>
    </lineage>
</organism>
<dbReference type="InterPro" id="IPR024191">
    <property type="entry name" value="Peptidase_M61"/>
</dbReference>
<proteinExistence type="predicted"/>
<keyword evidence="1" id="KW-0732">Signal</keyword>
<evidence type="ECO:0000313" key="4">
    <source>
        <dbReference type="EMBL" id="QES89125.1"/>
    </source>
</evidence>
<evidence type="ECO:0000259" key="2">
    <source>
        <dbReference type="Pfam" id="PF05299"/>
    </source>
</evidence>
<dbReference type="InterPro" id="IPR007963">
    <property type="entry name" value="Peptidase_M61_catalytic"/>
</dbReference>
<feature type="domain" description="Peptidase M61 catalytic" evidence="2">
    <location>
        <begin position="287"/>
        <end position="401"/>
    </location>
</feature>
<dbReference type="InterPro" id="IPR027268">
    <property type="entry name" value="Peptidase_M4/M1_CTD_sf"/>
</dbReference>
<feature type="domain" description="Peptidase M61 N-terminal" evidence="3">
    <location>
        <begin position="27"/>
        <end position="198"/>
    </location>
</feature>
<dbReference type="OrthoDB" id="9778516at2"/>
<evidence type="ECO:0000259" key="3">
    <source>
        <dbReference type="Pfam" id="PF17899"/>
    </source>
</evidence>